<dbReference type="STRING" id="1715693.PH7735_02554"/>
<comment type="similarity">
    <text evidence="1 6">Belongs to the ATP-dependent AMP-binding enzyme family.</text>
</comment>
<proteinExistence type="inferred from homology"/>
<dbReference type="InterPro" id="IPR020845">
    <property type="entry name" value="AMP-binding_CS"/>
</dbReference>
<feature type="binding site" evidence="6">
    <location>
        <begin position="414"/>
        <end position="419"/>
    </location>
    <ligand>
        <name>ATP</name>
        <dbReference type="ChEBI" id="CHEBI:30616"/>
    </ligand>
</feature>
<dbReference type="InterPro" id="IPR000873">
    <property type="entry name" value="AMP-dep_synth/lig_dom"/>
</dbReference>
<dbReference type="CDD" id="cd05966">
    <property type="entry name" value="ACS"/>
    <property type="match status" value="1"/>
</dbReference>
<dbReference type="HAMAP" id="MF_01123">
    <property type="entry name" value="Ac_CoA_synth"/>
    <property type="match status" value="1"/>
</dbReference>
<comment type="caution">
    <text evidence="6">Lacks conserved residue(s) required for the propagation of feature annotation.</text>
</comment>
<feature type="binding site" evidence="6">
    <location>
        <position position="547"/>
    </location>
    <ligand>
        <name>Mg(2+)</name>
        <dbReference type="ChEBI" id="CHEBI:18420"/>
    </ligand>
</feature>
<feature type="binding site" evidence="6">
    <location>
        <position position="589"/>
    </location>
    <ligand>
        <name>CoA</name>
        <dbReference type="ChEBI" id="CHEBI:57287"/>
    </ligand>
</feature>
<evidence type="ECO:0000256" key="3">
    <source>
        <dbReference type="ARBA" id="ARBA00022741"/>
    </source>
</evidence>
<dbReference type="InterPro" id="IPR011904">
    <property type="entry name" value="Ac_CoA_lig"/>
</dbReference>
<feature type="binding site" evidence="6">
    <location>
        <begin position="196"/>
        <end position="199"/>
    </location>
    <ligand>
        <name>CoA</name>
        <dbReference type="ChEBI" id="CHEBI:57287"/>
    </ligand>
</feature>
<comment type="function">
    <text evidence="6">Catalyzes the conversion of acetate into acetyl-CoA (AcCoA), an essential intermediate at the junction of anabolic and catabolic pathways. AcsA undergoes a two-step reaction. In the first half reaction, AcsA combines acetate with ATP to form acetyl-adenylate (AcAMP) intermediate. In the second half reaction, it can then transfer the acetyl group from AcAMP to the sulfhydryl group of CoA, forming the product AcCoA.</text>
</comment>
<keyword evidence="6" id="KW-0460">Magnesium</keyword>
<dbReference type="EMBL" id="CYTW01000002">
    <property type="protein sequence ID" value="CUK02243.1"/>
    <property type="molecule type" value="Genomic_DNA"/>
</dbReference>
<dbReference type="RefSeq" id="WP_058311712.1">
    <property type="nucleotide sequence ID" value="NZ_CYTW01000002.1"/>
</dbReference>
<dbReference type="PANTHER" id="PTHR24095">
    <property type="entry name" value="ACETYL-COENZYME A SYNTHETASE"/>
    <property type="match status" value="1"/>
</dbReference>
<evidence type="ECO:0000259" key="9">
    <source>
        <dbReference type="Pfam" id="PF16177"/>
    </source>
</evidence>
<dbReference type="InterPro" id="IPR025110">
    <property type="entry name" value="AMP-bd_C"/>
</dbReference>
<dbReference type="FunFam" id="3.40.50.12780:FF:000001">
    <property type="entry name" value="Acetyl-coenzyme A synthetase"/>
    <property type="match status" value="1"/>
</dbReference>
<keyword evidence="3 6" id="KW-0547">Nucleotide-binding</keyword>
<feature type="binding site" evidence="6">
    <location>
        <position position="314"/>
    </location>
    <ligand>
        <name>CoA</name>
        <dbReference type="ChEBI" id="CHEBI:57287"/>
    </ligand>
</feature>
<evidence type="ECO:0000313" key="11">
    <source>
        <dbReference type="Proteomes" id="UP000051870"/>
    </source>
</evidence>
<dbReference type="InterPro" id="IPR045851">
    <property type="entry name" value="AMP-bd_C_sf"/>
</dbReference>
<evidence type="ECO:0000256" key="1">
    <source>
        <dbReference type="ARBA" id="ARBA00006432"/>
    </source>
</evidence>
<dbReference type="FunFam" id="3.30.300.30:FF:000004">
    <property type="entry name" value="Acetyl-coenzyme A synthetase"/>
    <property type="match status" value="1"/>
</dbReference>
<keyword evidence="4 6" id="KW-0067">ATP-binding</keyword>
<dbReference type="Gene3D" id="3.30.300.30">
    <property type="match status" value="1"/>
</dbReference>
<comment type="PTM">
    <text evidence="6">Acetylated. Deacetylation by the SIR2-homolog deacetylase activates the enzyme.</text>
</comment>
<comment type="cofactor">
    <cofactor evidence="6">
        <name>Mg(2+)</name>
        <dbReference type="ChEBI" id="CHEBI:18420"/>
    </cofactor>
</comment>
<dbReference type="Pfam" id="PF16177">
    <property type="entry name" value="ACAS_N"/>
    <property type="match status" value="1"/>
</dbReference>
<dbReference type="Gene3D" id="3.40.50.12780">
    <property type="entry name" value="N-terminal domain of ligase-like"/>
    <property type="match status" value="1"/>
</dbReference>
<evidence type="ECO:0000313" key="10">
    <source>
        <dbReference type="EMBL" id="CUK02243.1"/>
    </source>
</evidence>
<evidence type="ECO:0000256" key="2">
    <source>
        <dbReference type="ARBA" id="ARBA00022598"/>
    </source>
</evidence>
<feature type="binding site" evidence="6">
    <location>
        <position position="505"/>
    </location>
    <ligand>
        <name>ATP</name>
        <dbReference type="ChEBI" id="CHEBI:30616"/>
    </ligand>
</feature>
<dbReference type="AlphaFoldDB" id="A0A0P1IAZ3"/>
<feature type="binding site" evidence="6">
    <location>
        <position position="544"/>
    </location>
    <ligand>
        <name>Mg(2+)</name>
        <dbReference type="ChEBI" id="CHEBI:18420"/>
    </ligand>
</feature>
<dbReference type="GO" id="GO:0003987">
    <property type="term" value="F:acetate-CoA ligase activity"/>
    <property type="evidence" value="ECO:0007669"/>
    <property type="project" value="UniProtKB-UniRule"/>
</dbReference>
<dbReference type="Proteomes" id="UP000051870">
    <property type="component" value="Unassembled WGS sequence"/>
</dbReference>
<evidence type="ECO:0000256" key="5">
    <source>
        <dbReference type="ARBA" id="ARBA00022990"/>
    </source>
</evidence>
<evidence type="ECO:0000256" key="6">
    <source>
        <dbReference type="HAMAP-Rule" id="MF_01123"/>
    </source>
</evidence>
<evidence type="ECO:0000256" key="4">
    <source>
        <dbReference type="ARBA" id="ARBA00022840"/>
    </source>
</evidence>
<dbReference type="GO" id="GO:0019427">
    <property type="term" value="P:acetyl-CoA biosynthetic process from acetate"/>
    <property type="evidence" value="ECO:0007669"/>
    <property type="project" value="UniProtKB-UniRule"/>
</dbReference>
<feature type="modified residue" description="N6-acetyllysine" evidence="6">
    <location>
        <position position="614"/>
    </location>
</feature>
<keyword evidence="11" id="KW-1185">Reference proteome</keyword>
<accession>A0A0P1IAZ3</accession>
<dbReference type="Pfam" id="PF00501">
    <property type="entry name" value="AMP-binding"/>
    <property type="match status" value="1"/>
</dbReference>
<dbReference type="InterPro" id="IPR042099">
    <property type="entry name" value="ANL_N_sf"/>
</dbReference>
<keyword evidence="6" id="KW-0479">Metal-binding</keyword>
<dbReference type="PROSITE" id="PS00455">
    <property type="entry name" value="AMP_BINDING"/>
    <property type="match status" value="1"/>
</dbReference>
<organism evidence="10 11">
    <name type="scientific">Shimia thalassica</name>
    <dbReference type="NCBI Taxonomy" id="1715693"/>
    <lineage>
        <taxon>Bacteria</taxon>
        <taxon>Pseudomonadati</taxon>
        <taxon>Pseudomonadota</taxon>
        <taxon>Alphaproteobacteria</taxon>
        <taxon>Rhodobacterales</taxon>
        <taxon>Roseobacteraceae</taxon>
    </lineage>
</organism>
<feature type="domain" description="AMP-binding enzyme C-terminal" evidence="8">
    <location>
        <begin position="536"/>
        <end position="614"/>
    </location>
</feature>
<dbReference type="GeneID" id="83881572"/>
<dbReference type="SUPFAM" id="SSF56801">
    <property type="entry name" value="Acetyl-CoA synthetase-like"/>
    <property type="match status" value="1"/>
</dbReference>
<evidence type="ECO:0000259" key="7">
    <source>
        <dbReference type="Pfam" id="PF00501"/>
    </source>
</evidence>
<gene>
    <name evidence="10" type="primary">acsA_3</name>
    <name evidence="6" type="synonym">acsA</name>
    <name evidence="10" type="ORF">PH7735_02554</name>
</gene>
<comment type="catalytic activity">
    <reaction evidence="6">
        <text>acetate + ATP + CoA = acetyl-CoA + AMP + diphosphate</text>
        <dbReference type="Rhea" id="RHEA:23176"/>
        <dbReference type="ChEBI" id="CHEBI:30089"/>
        <dbReference type="ChEBI" id="CHEBI:30616"/>
        <dbReference type="ChEBI" id="CHEBI:33019"/>
        <dbReference type="ChEBI" id="CHEBI:57287"/>
        <dbReference type="ChEBI" id="CHEBI:57288"/>
        <dbReference type="ChEBI" id="CHEBI:456215"/>
        <dbReference type="EC" id="6.2.1.1"/>
    </reaction>
</comment>
<feature type="binding site" evidence="6">
    <location>
        <position position="520"/>
    </location>
    <ligand>
        <name>ATP</name>
        <dbReference type="ChEBI" id="CHEBI:30616"/>
    </ligand>
</feature>
<feature type="domain" description="Acetyl-coenzyme A synthetase N-terminal" evidence="9">
    <location>
        <begin position="28"/>
        <end position="85"/>
    </location>
</feature>
<dbReference type="PANTHER" id="PTHR24095:SF14">
    <property type="entry name" value="ACETYL-COENZYME A SYNTHETASE 1"/>
    <property type="match status" value="1"/>
</dbReference>
<feature type="binding site" evidence="6">
    <location>
        <begin position="390"/>
        <end position="392"/>
    </location>
    <ligand>
        <name>ATP</name>
        <dbReference type="ChEBI" id="CHEBI:30616"/>
    </ligand>
</feature>
<reference evidence="11" key="1">
    <citation type="submission" date="2015-09" db="EMBL/GenBank/DDBJ databases">
        <authorList>
            <person name="Rodrigo-Torres Lidia"/>
            <person name="Arahal R.David."/>
        </authorList>
    </citation>
    <scope>NUCLEOTIDE SEQUENCE [LARGE SCALE GENOMIC DNA]</scope>
    <source>
        <strain evidence="11">CECT 7735</strain>
    </source>
</reference>
<dbReference type="NCBIfam" id="TIGR02188">
    <property type="entry name" value="Ac_CoA_lig_AcsA"/>
    <property type="match status" value="1"/>
</dbReference>
<dbReference type="EC" id="6.2.1.1" evidence="6"/>
<dbReference type="InterPro" id="IPR032387">
    <property type="entry name" value="ACAS_N"/>
</dbReference>
<dbReference type="GO" id="GO:0005829">
    <property type="term" value="C:cytosol"/>
    <property type="evidence" value="ECO:0007669"/>
    <property type="project" value="TreeGrafter"/>
</dbReference>
<feature type="domain" description="AMP-dependent synthetase/ligase" evidence="7">
    <location>
        <begin position="87"/>
        <end position="474"/>
    </location>
</feature>
<keyword evidence="2 6" id="KW-0436">Ligase</keyword>
<feature type="binding site" evidence="6">
    <location>
        <position position="542"/>
    </location>
    <ligand>
        <name>Mg(2+)</name>
        <dbReference type="ChEBI" id="CHEBI:18420"/>
    </ligand>
</feature>
<dbReference type="GO" id="GO:0046872">
    <property type="term" value="F:metal ion binding"/>
    <property type="evidence" value="ECO:0007669"/>
    <property type="project" value="UniProtKB-KW"/>
</dbReference>
<sequence>MSSETTSNPTYAPSAEMVSRAHISAAKYDEMYAASIADPDGFWGEHGKRIDWIKPFTKVKSTSFEPGKVDIKWFEDGTLNVAANCIDRHLETRGDQTAIIWEPDSPEDKALHITYKDLHRSVCKMANILEDLGVRKGDRVVIYLPMIPEAAYAMLACARIGAIHSIVFAGFSPDALAARINGCDAKVVITADYAPRGGRNTPLKSNADAALLHTKDSVKCLVVKRTGGQTTWVQDRDYDYNELAMEADDYSKPAEMNAEDPLFILYTSGSTGQPKGVVHCSGGYLVYAAMTQEYTFDYHEGDIYWCTADVGWVTGHSYIVYGPLANGATTLMFEGTPTYPDASRFWQVCEKHKVNQFYTAPTALRALMGQGNEYVEKCDLSDLRVLGTVGEPINPEAWNWYNDVVGGGRCPIVDTWWQTETGGHMMTPLPGAHATKPGSAMKPFFGVKAVVLDPHSGEEIDTYPTEGVLCIADSWPSQMRTVWGDHGRFEKTYFSDYKGYYFAGDGCRRDEDGDFWITGRVDDVINVSGHRMGTAEVESALVAHAAVAEAAVVGYPHDIKGQGIYCYVTLMNGVEPTDELYKELRTWVRTEIGPIASPDLIQWAPGLPKTRSGKIMRRILRKIAENDFGALGDTSTLAEPAVVDDLIENRMNKG</sequence>
<dbReference type="GO" id="GO:0016208">
    <property type="term" value="F:AMP binding"/>
    <property type="evidence" value="ECO:0007669"/>
    <property type="project" value="InterPro"/>
</dbReference>
<keyword evidence="5 6" id="KW-0007">Acetylation</keyword>
<dbReference type="NCBIfam" id="NF001208">
    <property type="entry name" value="PRK00174.1"/>
    <property type="match status" value="1"/>
</dbReference>
<protein>
    <recommendedName>
        <fullName evidence="6">Acetyl-coenzyme A synthetase</fullName>
        <shortName evidence="6">AcCoA synthetase</shortName>
        <shortName evidence="6">Acs</shortName>
        <ecNumber evidence="6">6.2.1.1</ecNumber>
    </recommendedName>
    <alternativeName>
        <fullName evidence="6">Acetate--CoA ligase</fullName>
    </alternativeName>
    <alternativeName>
        <fullName evidence="6">Acyl-activating enzyme</fullName>
    </alternativeName>
</protein>
<name>A0A0P1IAZ3_9RHOB</name>
<feature type="binding site" evidence="6">
    <location>
        <position position="531"/>
    </location>
    <ligand>
        <name>ATP</name>
        <dbReference type="ChEBI" id="CHEBI:30616"/>
    </ligand>
</feature>
<dbReference type="GO" id="GO:0005524">
    <property type="term" value="F:ATP binding"/>
    <property type="evidence" value="ECO:0007669"/>
    <property type="project" value="UniProtKB-KW"/>
</dbReference>
<feature type="binding site" evidence="6">
    <location>
        <position position="528"/>
    </location>
    <ligand>
        <name>CoA</name>
        <dbReference type="ChEBI" id="CHEBI:57287"/>
    </ligand>
</feature>
<evidence type="ECO:0000259" key="8">
    <source>
        <dbReference type="Pfam" id="PF13193"/>
    </source>
</evidence>
<dbReference type="Pfam" id="PF13193">
    <property type="entry name" value="AMP-binding_C"/>
    <property type="match status" value="1"/>
</dbReference>